<reference evidence="8" key="2">
    <citation type="submission" date="2023-05" db="EMBL/GenBank/DDBJ databases">
        <authorList>
            <consortium name="Lawrence Berkeley National Laboratory"/>
            <person name="Steindorff A."/>
            <person name="Hensen N."/>
            <person name="Bonometti L."/>
            <person name="Westerberg I."/>
            <person name="Brannstrom I.O."/>
            <person name="Guillou S."/>
            <person name="Cros-Aarteil S."/>
            <person name="Calhoun S."/>
            <person name="Haridas S."/>
            <person name="Kuo A."/>
            <person name="Mondo S."/>
            <person name="Pangilinan J."/>
            <person name="Riley R."/>
            <person name="Labutti K."/>
            <person name="Andreopoulos B."/>
            <person name="Lipzen A."/>
            <person name="Chen C."/>
            <person name="Yanf M."/>
            <person name="Daum C."/>
            <person name="Ng V."/>
            <person name="Clum A."/>
            <person name="Ohm R."/>
            <person name="Martin F."/>
            <person name="Silar P."/>
            <person name="Natvig D."/>
            <person name="Lalanne C."/>
            <person name="Gautier V."/>
            <person name="Ament-Velasquez S.L."/>
            <person name="Kruys A."/>
            <person name="Hutchinson M.I."/>
            <person name="Powell A.J."/>
            <person name="Barry K."/>
            <person name="Miller A.N."/>
            <person name="Grigoriev I.V."/>
            <person name="Debuchy R."/>
            <person name="Gladieux P."/>
            <person name="Thoren M.H."/>
            <person name="Johannesson H."/>
        </authorList>
    </citation>
    <scope>NUCLEOTIDE SEQUENCE</scope>
    <source>
        <strain evidence="8">CBS 141.50</strain>
    </source>
</reference>
<dbReference type="RefSeq" id="XP_062633388.1">
    <property type="nucleotide sequence ID" value="XM_062778451.1"/>
</dbReference>
<dbReference type="Proteomes" id="UP001302676">
    <property type="component" value="Unassembled WGS sequence"/>
</dbReference>
<evidence type="ECO:0000256" key="6">
    <source>
        <dbReference type="SAM" id="Phobius"/>
    </source>
</evidence>
<feature type="domain" description="Major facilitator superfamily (MFS) profile" evidence="7">
    <location>
        <begin position="19"/>
        <end position="516"/>
    </location>
</feature>
<dbReference type="Pfam" id="PF07690">
    <property type="entry name" value="MFS_1"/>
    <property type="match status" value="1"/>
</dbReference>
<feature type="transmembrane region" description="Helical" evidence="6">
    <location>
        <begin position="175"/>
        <end position="194"/>
    </location>
</feature>
<proteinExistence type="predicted"/>
<evidence type="ECO:0000313" key="8">
    <source>
        <dbReference type="EMBL" id="KAK4140017.1"/>
    </source>
</evidence>
<evidence type="ECO:0000256" key="2">
    <source>
        <dbReference type="ARBA" id="ARBA00022692"/>
    </source>
</evidence>
<feature type="transmembrane region" description="Helical" evidence="6">
    <location>
        <begin position="144"/>
        <end position="169"/>
    </location>
</feature>
<feature type="region of interest" description="Disordered" evidence="5">
    <location>
        <begin position="234"/>
        <end position="271"/>
    </location>
</feature>
<feature type="compositionally biased region" description="Polar residues" evidence="5">
    <location>
        <begin position="262"/>
        <end position="271"/>
    </location>
</feature>
<feature type="transmembrane region" description="Helical" evidence="6">
    <location>
        <begin position="85"/>
        <end position="103"/>
    </location>
</feature>
<evidence type="ECO:0000256" key="3">
    <source>
        <dbReference type="ARBA" id="ARBA00022989"/>
    </source>
</evidence>
<name>A0AAN6ZIT8_9PEZI</name>
<evidence type="ECO:0000256" key="1">
    <source>
        <dbReference type="ARBA" id="ARBA00004141"/>
    </source>
</evidence>
<keyword evidence="2 6" id="KW-0812">Transmembrane</keyword>
<dbReference type="GO" id="GO:0005886">
    <property type="term" value="C:plasma membrane"/>
    <property type="evidence" value="ECO:0007669"/>
    <property type="project" value="TreeGrafter"/>
</dbReference>
<dbReference type="SUPFAM" id="SSF103473">
    <property type="entry name" value="MFS general substrate transporter"/>
    <property type="match status" value="1"/>
</dbReference>
<feature type="transmembrane region" description="Helical" evidence="6">
    <location>
        <begin position="300"/>
        <end position="322"/>
    </location>
</feature>
<dbReference type="InterPro" id="IPR036259">
    <property type="entry name" value="MFS_trans_sf"/>
</dbReference>
<evidence type="ECO:0000256" key="5">
    <source>
        <dbReference type="SAM" id="MobiDB-lite"/>
    </source>
</evidence>
<feature type="transmembrane region" description="Helical" evidence="6">
    <location>
        <begin position="50"/>
        <end position="73"/>
    </location>
</feature>
<gene>
    <name evidence="8" type="ORF">C8A04DRAFT_15352</name>
</gene>
<dbReference type="EMBL" id="MU853643">
    <property type="protein sequence ID" value="KAK4140017.1"/>
    <property type="molecule type" value="Genomic_DNA"/>
</dbReference>
<dbReference type="InterPro" id="IPR011701">
    <property type="entry name" value="MFS"/>
</dbReference>
<feature type="transmembrane region" description="Helical" evidence="6">
    <location>
        <begin position="109"/>
        <end position="132"/>
    </location>
</feature>
<dbReference type="PANTHER" id="PTHR23502">
    <property type="entry name" value="MAJOR FACILITATOR SUPERFAMILY"/>
    <property type="match status" value="1"/>
</dbReference>
<comment type="subcellular location">
    <subcellularLocation>
        <location evidence="1">Membrane</location>
        <topology evidence="1">Multi-pass membrane protein</topology>
    </subcellularLocation>
</comment>
<protein>
    <submittedName>
        <fullName evidence="8">Major facilitator superfamily domain-containing protein</fullName>
    </submittedName>
</protein>
<accession>A0AAN6ZIT8</accession>
<dbReference type="GO" id="GO:0022857">
    <property type="term" value="F:transmembrane transporter activity"/>
    <property type="evidence" value="ECO:0007669"/>
    <property type="project" value="InterPro"/>
</dbReference>
<dbReference type="PROSITE" id="PS50850">
    <property type="entry name" value="MFS"/>
    <property type="match status" value="1"/>
</dbReference>
<organism evidence="8 9">
    <name type="scientific">Dichotomopilus funicola</name>
    <dbReference type="NCBI Taxonomy" id="1934379"/>
    <lineage>
        <taxon>Eukaryota</taxon>
        <taxon>Fungi</taxon>
        <taxon>Dikarya</taxon>
        <taxon>Ascomycota</taxon>
        <taxon>Pezizomycotina</taxon>
        <taxon>Sordariomycetes</taxon>
        <taxon>Sordariomycetidae</taxon>
        <taxon>Sordariales</taxon>
        <taxon>Chaetomiaceae</taxon>
        <taxon>Dichotomopilus</taxon>
    </lineage>
</organism>
<comment type="caution">
    <text evidence="8">The sequence shown here is derived from an EMBL/GenBank/DDBJ whole genome shotgun (WGS) entry which is preliminary data.</text>
</comment>
<feature type="transmembrane region" description="Helical" evidence="6">
    <location>
        <begin position="342"/>
        <end position="365"/>
    </location>
</feature>
<keyword evidence="4 6" id="KW-0472">Membrane</keyword>
<keyword evidence="9" id="KW-1185">Reference proteome</keyword>
<dbReference type="Gene3D" id="1.20.1250.20">
    <property type="entry name" value="MFS general substrate transporter like domains"/>
    <property type="match status" value="1"/>
</dbReference>
<dbReference type="PANTHER" id="PTHR23502:SF151">
    <property type="entry name" value="MAJOR FACILITATOR SUPERFAMILY (MFS) PROFILE DOMAIN-CONTAINING PROTEIN"/>
    <property type="match status" value="1"/>
</dbReference>
<evidence type="ECO:0000259" key="7">
    <source>
        <dbReference type="PROSITE" id="PS50850"/>
    </source>
</evidence>
<dbReference type="AlphaFoldDB" id="A0AAN6ZIT8"/>
<dbReference type="Gene3D" id="1.20.1720.10">
    <property type="entry name" value="Multidrug resistance protein D"/>
    <property type="match status" value="1"/>
</dbReference>
<feature type="transmembrane region" description="Helical" evidence="6">
    <location>
        <begin position="401"/>
        <end position="419"/>
    </location>
</feature>
<feature type="transmembrane region" description="Helical" evidence="6">
    <location>
        <begin position="490"/>
        <end position="512"/>
    </location>
</feature>
<dbReference type="InterPro" id="IPR020846">
    <property type="entry name" value="MFS_dom"/>
</dbReference>
<evidence type="ECO:0000313" key="9">
    <source>
        <dbReference type="Proteomes" id="UP001302676"/>
    </source>
</evidence>
<sequence>MDSSQTPYTTWTARNRTALVCLLGYLALASSLTANIYFPLLELLAERYRVSTQAVNLTITLYMVFQGIAPSFWSPLSDTFGRRPVYLATFSIYTTASLGLSIVDKSYPALLLLRAMQSIGGSAVLSLAYAVVADVTVHSERGRFLAPMLTATNIGPCIGPIIGGGTVLASGDPRWCFRALLIFGASAVLLIGFVQSETARTVVGNGAVPAKGLWRTWLSLLFAWREERKGNETEICPLPDHHQQERQQEQPDLENQTREKPQQSTATRTADTASFATGRGKLIIPNPLPSLRIVFHPDSFLALWLAGCPYALWFCVQTSITPIFGGGRNSSDSYQGYSFNPLQVGCCFLAGGLGIIAGGFIAGWLMDRNYRHVAREAGLAIDRVCGDDVAQFPIERARSRWSVAILCVSASFVVGYGWVVDRHAHPAVLLLLQGVLGCKCTLVHQTYSALVVDVFPQATGTAAAANNITRCGLAAAAVAMLDPLVRALGYGWVFTLLGLFDALSCVLAVITLRKWGHGWRNKRSERLKG</sequence>
<reference evidence="8" key="1">
    <citation type="journal article" date="2023" name="Mol. Phylogenet. Evol.">
        <title>Genome-scale phylogeny and comparative genomics of the fungal order Sordariales.</title>
        <authorList>
            <person name="Hensen N."/>
            <person name="Bonometti L."/>
            <person name="Westerberg I."/>
            <person name="Brannstrom I.O."/>
            <person name="Guillou S."/>
            <person name="Cros-Aarteil S."/>
            <person name="Calhoun S."/>
            <person name="Haridas S."/>
            <person name="Kuo A."/>
            <person name="Mondo S."/>
            <person name="Pangilinan J."/>
            <person name="Riley R."/>
            <person name="LaButti K."/>
            <person name="Andreopoulos B."/>
            <person name="Lipzen A."/>
            <person name="Chen C."/>
            <person name="Yan M."/>
            <person name="Daum C."/>
            <person name="Ng V."/>
            <person name="Clum A."/>
            <person name="Steindorff A."/>
            <person name="Ohm R.A."/>
            <person name="Martin F."/>
            <person name="Silar P."/>
            <person name="Natvig D.O."/>
            <person name="Lalanne C."/>
            <person name="Gautier V."/>
            <person name="Ament-Velasquez S.L."/>
            <person name="Kruys A."/>
            <person name="Hutchinson M.I."/>
            <person name="Powell A.J."/>
            <person name="Barry K."/>
            <person name="Miller A.N."/>
            <person name="Grigoriev I.V."/>
            <person name="Debuchy R."/>
            <person name="Gladieux P."/>
            <person name="Hiltunen Thoren M."/>
            <person name="Johannesson H."/>
        </authorList>
    </citation>
    <scope>NUCLEOTIDE SEQUENCE</scope>
    <source>
        <strain evidence="8">CBS 141.50</strain>
    </source>
</reference>
<evidence type="ECO:0000256" key="4">
    <source>
        <dbReference type="ARBA" id="ARBA00023136"/>
    </source>
</evidence>
<dbReference type="GeneID" id="87815064"/>
<keyword evidence="3 6" id="KW-1133">Transmembrane helix</keyword>
<feature type="compositionally biased region" description="Basic and acidic residues" evidence="5">
    <location>
        <begin position="239"/>
        <end position="261"/>
    </location>
</feature>